<dbReference type="CDD" id="cd07820">
    <property type="entry name" value="SRPBCC_3"/>
    <property type="match status" value="1"/>
</dbReference>
<dbReference type="RefSeq" id="WP_053968106.1">
    <property type="nucleotide sequence ID" value="NZ_JAWJXX010000003.1"/>
</dbReference>
<dbReference type="EMBL" id="WOWB01000001">
    <property type="protein sequence ID" value="NLV06698.1"/>
    <property type="molecule type" value="Genomic_DNA"/>
</dbReference>
<reference evidence="2 4" key="1">
    <citation type="submission" date="2015-08" db="EMBL/GenBank/DDBJ databases">
        <title>Genomes of Isolates from Cabo Rojo, PR.</title>
        <authorList>
            <person name="Sanchez-Nieves R.L."/>
            <person name="Montalvo-Rodriguez R."/>
        </authorList>
    </citation>
    <scope>NUCLEOTIDE SEQUENCE [LARGE SCALE GENOMIC DNA]</scope>
    <source>
        <strain evidence="2 4">SL3</strain>
    </source>
</reference>
<feature type="domain" description="Coenzyme Q-binding protein COQ10 START" evidence="1">
    <location>
        <begin position="10"/>
        <end position="140"/>
    </location>
</feature>
<proteinExistence type="predicted"/>
<protein>
    <submittedName>
        <fullName evidence="2">Cyclase</fullName>
    </submittedName>
</protein>
<dbReference type="Proteomes" id="UP000037729">
    <property type="component" value="Unassembled WGS sequence"/>
</dbReference>
<dbReference type="Pfam" id="PF03364">
    <property type="entry name" value="Polyketide_cyc"/>
    <property type="match status" value="1"/>
</dbReference>
<comment type="caution">
    <text evidence="2">The sequence shown here is derived from an EMBL/GenBank/DDBJ whole genome shotgun (WGS) entry which is preliminary data.</text>
</comment>
<dbReference type="Gene3D" id="3.30.530.20">
    <property type="match status" value="1"/>
</dbReference>
<sequence>MDIYERQVRVEAPLSEVWKFHATGDGLVALTPDWMNIRIEEERGPDGEPNPEELTAGSVVVSSIKPFGVPPRQRWVSDIVAREEGEDEAMFRDVMAEGPFPHWEHTHTFRALSDRETLVHDHVEFELPGGPLGRALGPFGCLGMEPMFRYRHQQTKELLEG</sequence>
<gene>
    <name evidence="2" type="ORF">AMS69_10935</name>
    <name evidence="3" type="ORF">GOC83_11225</name>
</gene>
<evidence type="ECO:0000259" key="1">
    <source>
        <dbReference type="Pfam" id="PF03364"/>
    </source>
</evidence>
<dbReference type="AlphaFoldDB" id="A0A0N0U973"/>
<dbReference type="Proteomes" id="UP000610611">
    <property type="component" value="Unassembled WGS sequence"/>
</dbReference>
<keyword evidence="4" id="KW-1185">Reference proteome</keyword>
<name>A0A0N0U973_9EURY</name>
<accession>A0A0N0U973</accession>
<organism evidence="2 4">
    <name type="scientific">Haloarcula rubripromontorii</name>
    <dbReference type="NCBI Taxonomy" id="1705562"/>
    <lineage>
        <taxon>Archaea</taxon>
        <taxon>Methanobacteriati</taxon>
        <taxon>Methanobacteriota</taxon>
        <taxon>Stenosarchaea group</taxon>
        <taxon>Halobacteria</taxon>
        <taxon>Halobacteriales</taxon>
        <taxon>Haloarculaceae</taxon>
        <taxon>Haloarcula</taxon>
    </lineage>
</organism>
<dbReference type="PATRIC" id="fig|1705562.3.peg.369"/>
<evidence type="ECO:0000313" key="2">
    <source>
        <dbReference type="EMBL" id="KOX92960.1"/>
    </source>
</evidence>
<evidence type="ECO:0000313" key="3">
    <source>
        <dbReference type="EMBL" id="NLV06698.1"/>
    </source>
</evidence>
<reference evidence="3" key="2">
    <citation type="submission" date="2019-12" db="EMBL/GenBank/DDBJ databases">
        <title>The whole-genome sequencing of Haloarcula japonica strain pws8.</title>
        <authorList>
            <person name="Verma D.K."/>
            <person name="Gopal K."/>
            <person name="Prasad E.S."/>
        </authorList>
    </citation>
    <scope>NUCLEOTIDE SEQUENCE</scope>
    <source>
        <strain evidence="3">Pws8</strain>
    </source>
</reference>
<dbReference type="InterPro" id="IPR023393">
    <property type="entry name" value="START-like_dom_sf"/>
</dbReference>
<evidence type="ECO:0000313" key="4">
    <source>
        <dbReference type="Proteomes" id="UP000037729"/>
    </source>
</evidence>
<dbReference type="InterPro" id="IPR005031">
    <property type="entry name" value="COQ10_START"/>
</dbReference>
<dbReference type="OrthoDB" id="10357at2157"/>
<dbReference type="STRING" id="1705562.AMS69_10935"/>
<dbReference type="EMBL" id="LIUF01000003">
    <property type="protein sequence ID" value="KOX92960.1"/>
    <property type="molecule type" value="Genomic_DNA"/>
</dbReference>
<dbReference type="SUPFAM" id="SSF55961">
    <property type="entry name" value="Bet v1-like"/>
    <property type="match status" value="1"/>
</dbReference>